<comment type="caution">
    <text evidence="1">The sequence shown here is derived from an EMBL/GenBank/DDBJ whole genome shotgun (WGS) entry which is preliminary data.</text>
</comment>
<gene>
    <name evidence="1" type="primary">NCL1_03964</name>
    <name evidence="1" type="ORF">TNCV_2398691</name>
</gene>
<dbReference type="AlphaFoldDB" id="A0A8X6SRI2"/>
<dbReference type="EMBL" id="BMAU01021349">
    <property type="protein sequence ID" value="GFY18644.1"/>
    <property type="molecule type" value="Genomic_DNA"/>
</dbReference>
<evidence type="ECO:0000313" key="1">
    <source>
        <dbReference type="EMBL" id="GFY18644.1"/>
    </source>
</evidence>
<dbReference type="GO" id="GO:0003676">
    <property type="term" value="F:nucleic acid binding"/>
    <property type="evidence" value="ECO:0007669"/>
    <property type="project" value="InterPro"/>
</dbReference>
<dbReference type="SUPFAM" id="SSF53098">
    <property type="entry name" value="Ribonuclease H-like"/>
    <property type="match status" value="1"/>
</dbReference>
<reference evidence="1" key="1">
    <citation type="submission" date="2020-08" db="EMBL/GenBank/DDBJ databases">
        <title>Multicomponent nature underlies the extraordinary mechanical properties of spider dragline silk.</title>
        <authorList>
            <person name="Kono N."/>
            <person name="Nakamura H."/>
            <person name="Mori M."/>
            <person name="Yoshida Y."/>
            <person name="Ohtoshi R."/>
            <person name="Malay A.D."/>
            <person name="Moran D.A.P."/>
            <person name="Tomita M."/>
            <person name="Numata K."/>
            <person name="Arakawa K."/>
        </authorList>
    </citation>
    <scope>NUCLEOTIDE SEQUENCE</scope>
</reference>
<keyword evidence="2" id="KW-1185">Reference proteome</keyword>
<protein>
    <submittedName>
        <fullName evidence="1">RNase H domain-containing protein</fullName>
    </submittedName>
</protein>
<name>A0A8X6SRI2_TRICX</name>
<organism evidence="1 2">
    <name type="scientific">Trichonephila clavipes</name>
    <name type="common">Golden silk orbweaver</name>
    <name type="synonym">Nephila clavipes</name>
    <dbReference type="NCBI Taxonomy" id="2585209"/>
    <lineage>
        <taxon>Eukaryota</taxon>
        <taxon>Metazoa</taxon>
        <taxon>Ecdysozoa</taxon>
        <taxon>Arthropoda</taxon>
        <taxon>Chelicerata</taxon>
        <taxon>Arachnida</taxon>
        <taxon>Araneae</taxon>
        <taxon>Araneomorphae</taxon>
        <taxon>Entelegynae</taxon>
        <taxon>Araneoidea</taxon>
        <taxon>Nephilidae</taxon>
        <taxon>Trichonephila</taxon>
    </lineage>
</organism>
<sequence length="202" mass="22620">MVSVCTFNPMVAEHVVSGHLVGSSIEHHSLSQSIHPSEGLDGVYFHVDLSIQVSKQNELPCYLKQLALEIINNVPNDAVHMYTDGSKFDSYCSDRGASILVFESKKLKSRGKKPDSCSVFPSELVAFLEGLNSIDSLPQLHNIRIFPVSRSAIQHLPNWHNVRDRAGKDIFKMLKRLPFLIRSTYSGSRPMSTLLETKLRTV</sequence>
<dbReference type="Gene3D" id="3.30.420.10">
    <property type="entry name" value="Ribonuclease H-like superfamily/Ribonuclease H"/>
    <property type="match status" value="1"/>
</dbReference>
<dbReference type="Proteomes" id="UP000887159">
    <property type="component" value="Unassembled WGS sequence"/>
</dbReference>
<evidence type="ECO:0000313" key="2">
    <source>
        <dbReference type="Proteomes" id="UP000887159"/>
    </source>
</evidence>
<dbReference type="InterPro" id="IPR012337">
    <property type="entry name" value="RNaseH-like_sf"/>
</dbReference>
<proteinExistence type="predicted"/>
<accession>A0A8X6SRI2</accession>
<dbReference type="InterPro" id="IPR036397">
    <property type="entry name" value="RNaseH_sf"/>
</dbReference>